<dbReference type="AlphaFoldDB" id="A0A1R1YNR4"/>
<organism evidence="1 2">
    <name type="scientific">Smittium culicis</name>
    <dbReference type="NCBI Taxonomy" id="133412"/>
    <lineage>
        <taxon>Eukaryota</taxon>
        <taxon>Fungi</taxon>
        <taxon>Fungi incertae sedis</taxon>
        <taxon>Zoopagomycota</taxon>
        <taxon>Kickxellomycotina</taxon>
        <taxon>Harpellomycetes</taxon>
        <taxon>Harpellales</taxon>
        <taxon>Legeriomycetaceae</taxon>
        <taxon>Smittium</taxon>
    </lineage>
</organism>
<dbReference type="Proteomes" id="UP000187429">
    <property type="component" value="Unassembled WGS sequence"/>
</dbReference>
<evidence type="ECO:0000313" key="2">
    <source>
        <dbReference type="Proteomes" id="UP000187429"/>
    </source>
</evidence>
<gene>
    <name evidence="1" type="ORF">AYI69_g2153</name>
</gene>
<accession>A0A1R1YNR4</accession>
<proteinExistence type="predicted"/>
<evidence type="ECO:0000313" key="1">
    <source>
        <dbReference type="EMBL" id="OMJ28376.1"/>
    </source>
</evidence>
<comment type="caution">
    <text evidence="1">The sequence shown here is derived from an EMBL/GenBank/DDBJ whole genome shotgun (WGS) entry which is preliminary data.</text>
</comment>
<keyword evidence="2" id="KW-1185">Reference proteome</keyword>
<reference evidence="2" key="1">
    <citation type="submission" date="2017-01" db="EMBL/GenBank/DDBJ databases">
        <authorList>
            <person name="Wang Y."/>
            <person name="White M."/>
            <person name="Kvist S."/>
            <person name="Moncalvo J.-M."/>
        </authorList>
    </citation>
    <scope>NUCLEOTIDE SEQUENCE [LARGE SCALE GENOMIC DNA]</scope>
    <source>
        <strain evidence="2">ID-206-W2</strain>
    </source>
</reference>
<name>A0A1R1YNR4_9FUNG</name>
<sequence>MWLPISLPRPLPLAPYPDVEVVTAAKRLLPVLLPPSKVLSEPGLSCWFLAGYYGVEHLLVHQSSCARFL</sequence>
<dbReference type="EMBL" id="LSSM01000613">
    <property type="protein sequence ID" value="OMJ28376.1"/>
    <property type="molecule type" value="Genomic_DNA"/>
</dbReference>
<protein>
    <submittedName>
        <fullName evidence="1">Uncharacterized protein</fullName>
    </submittedName>
</protein>